<proteinExistence type="inferred from homology"/>
<dbReference type="Proteomes" id="UP000243459">
    <property type="component" value="Chromosome 1"/>
</dbReference>
<dbReference type="AlphaFoldDB" id="A0A5P1FMB3"/>
<dbReference type="EMBL" id="CM007381">
    <property type="protein sequence ID" value="ONK79446.1"/>
    <property type="molecule type" value="Genomic_DNA"/>
</dbReference>
<organism evidence="3 4">
    <name type="scientific">Asparagus officinalis</name>
    <name type="common">Garden asparagus</name>
    <dbReference type="NCBI Taxonomy" id="4686"/>
    <lineage>
        <taxon>Eukaryota</taxon>
        <taxon>Viridiplantae</taxon>
        <taxon>Streptophyta</taxon>
        <taxon>Embryophyta</taxon>
        <taxon>Tracheophyta</taxon>
        <taxon>Spermatophyta</taxon>
        <taxon>Magnoliopsida</taxon>
        <taxon>Liliopsida</taxon>
        <taxon>Asparagales</taxon>
        <taxon>Asparagaceae</taxon>
        <taxon>Asparagoideae</taxon>
        <taxon>Asparagus</taxon>
    </lineage>
</organism>
<accession>A0A5P1FMB3</accession>
<dbReference type="OrthoDB" id="684652at2759"/>
<evidence type="ECO:0000313" key="3">
    <source>
        <dbReference type="EMBL" id="ONK79446.1"/>
    </source>
</evidence>
<dbReference type="InterPro" id="IPR004883">
    <property type="entry name" value="LOB"/>
</dbReference>
<evidence type="ECO:0000256" key="1">
    <source>
        <dbReference type="ARBA" id="ARBA00005474"/>
    </source>
</evidence>
<dbReference type="PROSITE" id="PS50891">
    <property type="entry name" value="LOB"/>
    <property type="match status" value="1"/>
</dbReference>
<feature type="domain" description="LOB" evidence="2">
    <location>
        <begin position="17"/>
        <end position="118"/>
    </location>
</feature>
<dbReference type="PANTHER" id="PTHR31301">
    <property type="entry name" value="LOB DOMAIN-CONTAINING PROTEIN 4-RELATED"/>
    <property type="match status" value="1"/>
</dbReference>
<reference evidence="4" key="1">
    <citation type="journal article" date="2017" name="Nat. Commun.">
        <title>The asparagus genome sheds light on the origin and evolution of a young Y chromosome.</title>
        <authorList>
            <person name="Harkess A."/>
            <person name="Zhou J."/>
            <person name="Xu C."/>
            <person name="Bowers J.E."/>
            <person name="Van der Hulst R."/>
            <person name="Ayyampalayam S."/>
            <person name="Mercati F."/>
            <person name="Riccardi P."/>
            <person name="McKain M.R."/>
            <person name="Kakrana A."/>
            <person name="Tang H."/>
            <person name="Ray J."/>
            <person name="Groenendijk J."/>
            <person name="Arikit S."/>
            <person name="Mathioni S.M."/>
            <person name="Nakano M."/>
            <person name="Shan H."/>
            <person name="Telgmann-Rauber A."/>
            <person name="Kanno A."/>
            <person name="Yue Z."/>
            <person name="Chen H."/>
            <person name="Li W."/>
            <person name="Chen Y."/>
            <person name="Xu X."/>
            <person name="Zhang Y."/>
            <person name="Luo S."/>
            <person name="Chen H."/>
            <person name="Gao J."/>
            <person name="Mao Z."/>
            <person name="Pires J.C."/>
            <person name="Luo M."/>
            <person name="Kudrna D."/>
            <person name="Wing R.A."/>
            <person name="Meyers B.C."/>
            <person name="Yi K."/>
            <person name="Kong H."/>
            <person name="Lavrijsen P."/>
            <person name="Sunseri F."/>
            <person name="Falavigna A."/>
            <person name="Ye Y."/>
            <person name="Leebens-Mack J.H."/>
            <person name="Chen G."/>
        </authorList>
    </citation>
    <scope>NUCLEOTIDE SEQUENCE [LARGE SCALE GENOMIC DNA]</scope>
    <source>
        <strain evidence="4">cv. DH0086</strain>
    </source>
</reference>
<evidence type="ECO:0000313" key="4">
    <source>
        <dbReference type="Proteomes" id="UP000243459"/>
    </source>
</evidence>
<name>A0A5P1FMB3_ASPOF</name>
<comment type="similarity">
    <text evidence="1">Belongs to the LOB domain-containing protein family.</text>
</comment>
<dbReference type="Pfam" id="PF03195">
    <property type="entry name" value="LOB"/>
    <property type="match status" value="1"/>
</dbReference>
<sequence>MSASNSSYNISKESNLRRCAACKYLRRRCSQDCVLSPYFPPSNPQRFACVHRIFGASNVTRMLQQLPAHLRAQAADAISSEAYWRVNDPVYGSVGIIARLHEDIYMHQHELALTRAQIAMHAAQHQYQVNSDHPPEIQTQTQQLDSLALQTQTQIQTQQLDSLAIQTQHRYQVTSGHPPKIQTQTQQLDSLVLQTQESNPDSAVGFTCYSDSDPDPFPAIGFTC</sequence>
<evidence type="ECO:0000259" key="2">
    <source>
        <dbReference type="PROSITE" id="PS50891"/>
    </source>
</evidence>
<gene>
    <name evidence="3" type="ORF">A4U43_C01F6450</name>
</gene>
<protein>
    <recommendedName>
        <fullName evidence="2">LOB domain-containing protein</fullName>
    </recommendedName>
</protein>
<dbReference type="PANTHER" id="PTHR31301:SF153">
    <property type="entry name" value="LOB DOMAIN-CONTAINING PROTEIN 26"/>
    <property type="match status" value="1"/>
</dbReference>
<dbReference type="OMA" id="CATECIF"/>
<keyword evidence="4" id="KW-1185">Reference proteome</keyword>
<dbReference type="Gramene" id="ONK79446">
    <property type="protein sequence ID" value="ONK79446"/>
    <property type="gene ID" value="A4U43_C01F6450"/>
</dbReference>